<evidence type="ECO:0000256" key="1">
    <source>
        <dbReference type="ARBA" id="ARBA00022441"/>
    </source>
</evidence>
<evidence type="ECO:0000256" key="2">
    <source>
        <dbReference type="ARBA" id="ARBA00022737"/>
    </source>
</evidence>
<keyword evidence="1" id="KW-0880">Kelch repeat</keyword>
<feature type="region of interest" description="Disordered" evidence="3">
    <location>
        <begin position="536"/>
        <end position="555"/>
    </location>
</feature>
<dbReference type="InterPro" id="IPR015915">
    <property type="entry name" value="Kelch-typ_b-propeller"/>
</dbReference>
<dbReference type="Pfam" id="PF24681">
    <property type="entry name" value="Kelch_KLHDC2_KLHL20_DRC7"/>
    <property type="match status" value="1"/>
</dbReference>
<dbReference type="SUPFAM" id="SSF117281">
    <property type="entry name" value="Kelch motif"/>
    <property type="match status" value="1"/>
</dbReference>
<accession>A0AAD7UIB3</accession>
<dbReference type="EMBL" id="JAQMWT010000309">
    <property type="protein sequence ID" value="KAJ8605791.1"/>
    <property type="molecule type" value="Genomic_DNA"/>
</dbReference>
<keyword evidence="5" id="KW-1185">Reference proteome</keyword>
<keyword evidence="2" id="KW-0677">Repeat</keyword>
<sequence length="567" mass="62881">MLTRCIVCTLPLGTCRHEVTTKEPAVSTTVSSKMSYTLALPGGEEEEEEEEEEWSQVASPGPREGHSLVALGDRLVMFGGKDGERYCGLHEMVDSTWRELRLEGGPEPRRGHVGLALGDSMLVFGGRGRVGFFGDSFLLLLRGKRWQRIQGPGPRARCDAACAAVGRRAFIFGGRDSKRCFGDLWIYDETWSQPLVVGSPPAPRFGHAMVRIGDLVLITGGERFDDEKRNTLSVKETEISALNEAEAVWLRPKNARDAARVAARAADLETRRTLPPTRAPARPFISLDARLLDVEAGVWRPASDVVKTSNLVTIHDRPLVLLQNDERLPNCFCRVVPPGGGGRFAAAVVGKRVFVHGSWDVVHLLSFESRKEKNERIQQERAREIERLREKRERGDAERARRAAFEAARSLARLAASQATERTWMRFEDIRSRLPPLSTAPPVELSWASWNAVAVEWPRVARATHVLLQMRLYPGAWQLVYAGDDTRYVVQGLVPENAPSGITVVCDFRLFAAGTEFGWDGARVVRSDDLSLPSPLATFSTRPKPPPPPPPKNAYFTTAVGTAPHYL</sequence>
<dbReference type="AlphaFoldDB" id="A0AAD7UIB3"/>
<dbReference type="Proteomes" id="UP001230188">
    <property type="component" value="Unassembled WGS sequence"/>
</dbReference>
<name>A0AAD7UIB3_9STRA</name>
<gene>
    <name evidence="4" type="ORF">CTAYLR_000514</name>
</gene>
<reference evidence="4" key="1">
    <citation type="submission" date="2023-01" db="EMBL/GenBank/DDBJ databases">
        <title>Metagenome sequencing of chrysophaentin producing Chrysophaeum taylorii.</title>
        <authorList>
            <person name="Davison J."/>
            <person name="Bewley C."/>
        </authorList>
    </citation>
    <scope>NUCLEOTIDE SEQUENCE</scope>
    <source>
        <strain evidence="4">NIES-1699</strain>
    </source>
</reference>
<dbReference type="PANTHER" id="PTHR46093">
    <property type="entry name" value="ACYL-COA-BINDING DOMAIN-CONTAINING PROTEIN 5"/>
    <property type="match status" value="1"/>
</dbReference>
<comment type="caution">
    <text evidence="4">The sequence shown here is derived from an EMBL/GenBank/DDBJ whole genome shotgun (WGS) entry which is preliminary data.</text>
</comment>
<proteinExistence type="predicted"/>
<protein>
    <submittedName>
        <fullName evidence="4">Uncharacterized protein</fullName>
    </submittedName>
</protein>
<feature type="compositionally biased region" description="Pro residues" evidence="3">
    <location>
        <begin position="543"/>
        <end position="552"/>
    </location>
</feature>
<dbReference type="Gene3D" id="2.120.10.80">
    <property type="entry name" value="Kelch-type beta propeller"/>
    <property type="match status" value="1"/>
</dbReference>
<organism evidence="4 5">
    <name type="scientific">Chrysophaeum taylorii</name>
    <dbReference type="NCBI Taxonomy" id="2483200"/>
    <lineage>
        <taxon>Eukaryota</taxon>
        <taxon>Sar</taxon>
        <taxon>Stramenopiles</taxon>
        <taxon>Ochrophyta</taxon>
        <taxon>Pelagophyceae</taxon>
        <taxon>Pelagomonadales</taxon>
        <taxon>Pelagomonadaceae</taxon>
        <taxon>Chrysophaeum</taxon>
    </lineage>
</organism>
<evidence type="ECO:0000256" key="3">
    <source>
        <dbReference type="SAM" id="MobiDB-lite"/>
    </source>
</evidence>
<dbReference type="PANTHER" id="PTHR46093:SF18">
    <property type="entry name" value="FIBRONECTIN TYPE-III DOMAIN-CONTAINING PROTEIN"/>
    <property type="match status" value="1"/>
</dbReference>
<evidence type="ECO:0000313" key="4">
    <source>
        <dbReference type="EMBL" id="KAJ8605791.1"/>
    </source>
</evidence>
<evidence type="ECO:0000313" key="5">
    <source>
        <dbReference type="Proteomes" id="UP001230188"/>
    </source>
</evidence>